<comment type="caution">
    <text evidence="1">The sequence shown here is derived from an EMBL/GenBank/DDBJ whole genome shotgun (WGS) entry which is preliminary data.</text>
</comment>
<evidence type="ECO:0000313" key="1">
    <source>
        <dbReference type="EMBL" id="MCD1296303.1"/>
    </source>
</evidence>
<gene>
    <name evidence="1" type="ORF">CUJ83_14970</name>
</gene>
<reference evidence="1 2" key="1">
    <citation type="submission" date="2017-11" db="EMBL/GenBank/DDBJ databases">
        <title>Isolation and Characterization of Family Methanocellaceae Species from Potential Methane Hydrate Area Offshore Southwestern Taiwan.</title>
        <authorList>
            <person name="Zhang W.-L."/>
            <person name="Chen W.-C."/>
            <person name="Lai M.-C."/>
            <person name="Chen S.-C."/>
        </authorList>
    </citation>
    <scope>NUCLEOTIDE SEQUENCE [LARGE SCALE GENOMIC DNA]</scope>
    <source>
        <strain evidence="1 2">CWC-04</strain>
    </source>
</reference>
<proteinExistence type="predicted"/>
<organism evidence="1 2">
    <name type="scientific">Methanooceanicella nereidis</name>
    <dbReference type="NCBI Taxonomy" id="2052831"/>
    <lineage>
        <taxon>Archaea</taxon>
        <taxon>Methanobacteriati</taxon>
        <taxon>Methanobacteriota</taxon>
        <taxon>Stenosarchaea group</taxon>
        <taxon>Methanomicrobia</taxon>
        <taxon>Methanocellales</taxon>
        <taxon>Methanocellaceae</taxon>
        <taxon>Methanooceanicella</taxon>
    </lineage>
</organism>
<dbReference type="AlphaFoldDB" id="A0AAP2RFD5"/>
<name>A0AAP2RFD5_9EURY</name>
<keyword evidence="2" id="KW-1185">Reference proteome</keyword>
<evidence type="ECO:0000313" key="2">
    <source>
        <dbReference type="Proteomes" id="UP001320159"/>
    </source>
</evidence>
<dbReference type="EMBL" id="PGCK01000017">
    <property type="protein sequence ID" value="MCD1296303.1"/>
    <property type="molecule type" value="Genomic_DNA"/>
</dbReference>
<dbReference type="Proteomes" id="UP001320159">
    <property type="component" value="Unassembled WGS sequence"/>
</dbReference>
<sequence>MPEASISSESCDIAMRLKGDVTVEEYLSRVIKNIGVLSARYEAVQKDITNAISLTKLDKAI</sequence>
<protein>
    <submittedName>
        <fullName evidence="1">Uncharacterized protein</fullName>
    </submittedName>
</protein>
<dbReference type="RefSeq" id="WP_230743301.1">
    <property type="nucleotide sequence ID" value="NZ_PGCK01000017.1"/>
</dbReference>
<accession>A0AAP2RFD5</accession>